<dbReference type="SUPFAM" id="SSF46785">
    <property type="entry name" value="Winged helix' DNA-binding domain"/>
    <property type="match status" value="1"/>
</dbReference>
<protein>
    <submittedName>
        <fullName evidence="6">LysR family transcriptional regulator</fullName>
    </submittedName>
</protein>
<comment type="similarity">
    <text evidence="1">Belongs to the LysR transcriptional regulatory family.</text>
</comment>
<dbReference type="InterPro" id="IPR036388">
    <property type="entry name" value="WH-like_DNA-bd_sf"/>
</dbReference>
<name>A0A516Q1N9_9ACTN</name>
<dbReference type="InterPro" id="IPR000847">
    <property type="entry name" value="LysR_HTH_N"/>
</dbReference>
<keyword evidence="2" id="KW-0805">Transcription regulation</keyword>
<evidence type="ECO:0000259" key="5">
    <source>
        <dbReference type="PROSITE" id="PS50931"/>
    </source>
</evidence>
<sequence length="267" mass="29338">MDLDLRKLRYFRAVAEFGHFGRAAEQLFIAQPVLSRQIRALERELGCELLARTTRSVKLTPAGEQLFADSAGVLAAADSATRRAHEVARGLTRLVVGFAPGLRVSGAVRAFAEVAPEVEIRLLHLNWYDQAEAVRDGRADVGYLRQPFDPDGLRTVPVGSDPTVVCLPAQHRLAGRRRLKSNELAGELILDPAARRFATIEEKLELIAAGEGIAILPRSVARYYARPGIVHRSVVDIDPLPTVLAIATDRRQQHLQDFLDVAADTLS</sequence>
<dbReference type="GO" id="GO:0032993">
    <property type="term" value="C:protein-DNA complex"/>
    <property type="evidence" value="ECO:0007669"/>
    <property type="project" value="TreeGrafter"/>
</dbReference>
<dbReference type="EMBL" id="CP041692">
    <property type="protein sequence ID" value="QDP97318.1"/>
    <property type="molecule type" value="Genomic_DNA"/>
</dbReference>
<dbReference type="AlphaFoldDB" id="A0A516Q1N9"/>
<dbReference type="OrthoDB" id="3181812at2"/>
<organism evidence="6 7">
    <name type="scientific">Microlunatus elymi</name>
    <dbReference type="NCBI Taxonomy" id="2596828"/>
    <lineage>
        <taxon>Bacteria</taxon>
        <taxon>Bacillati</taxon>
        <taxon>Actinomycetota</taxon>
        <taxon>Actinomycetes</taxon>
        <taxon>Propionibacteriales</taxon>
        <taxon>Propionibacteriaceae</taxon>
        <taxon>Microlunatus</taxon>
    </lineage>
</organism>
<evidence type="ECO:0000313" key="6">
    <source>
        <dbReference type="EMBL" id="QDP97318.1"/>
    </source>
</evidence>
<dbReference type="PRINTS" id="PR00039">
    <property type="entry name" value="HTHLYSR"/>
</dbReference>
<dbReference type="RefSeq" id="WP_143987279.1">
    <property type="nucleotide sequence ID" value="NZ_CP041692.1"/>
</dbReference>
<dbReference type="Pfam" id="PF00126">
    <property type="entry name" value="HTH_1"/>
    <property type="match status" value="1"/>
</dbReference>
<keyword evidence="3" id="KW-0238">DNA-binding</keyword>
<dbReference type="GO" id="GO:0003677">
    <property type="term" value="F:DNA binding"/>
    <property type="evidence" value="ECO:0007669"/>
    <property type="project" value="UniProtKB-KW"/>
</dbReference>
<dbReference type="FunFam" id="1.10.10.10:FF:000001">
    <property type="entry name" value="LysR family transcriptional regulator"/>
    <property type="match status" value="1"/>
</dbReference>
<keyword evidence="4" id="KW-0804">Transcription</keyword>
<evidence type="ECO:0000256" key="1">
    <source>
        <dbReference type="ARBA" id="ARBA00009437"/>
    </source>
</evidence>
<feature type="domain" description="HTH lysR-type" evidence="5">
    <location>
        <begin position="3"/>
        <end position="60"/>
    </location>
</feature>
<reference evidence="6 7" key="1">
    <citation type="submission" date="2019-07" db="EMBL/GenBank/DDBJ databases">
        <title>Microlunatus dokdonensis sp. nov. isolated from the rhizospheric soil of the wild plant Elymus tsukushiensis.</title>
        <authorList>
            <person name="Ghim S.-Y."/>
            <person name="Hwang Y.-J."/>
            <person name="Son J.-S."/>
            <person name="Shin J.-H."/>
        </authorList>
    </citation>
    <scope>NUCLEOTIDE SEQUENCE [LARGE SCALE GENOMIC DNA]</scope>
    <source>
        <strain evidence="6 7">KUDC0627</strain>
    </source>
</reference>
<evidence type="ECO:0000256" key="2">
    <source>
        <dbReference type="ARBA" id="ARBA00023015"/>
    </source>
</evidence>
<evidence type="ECO:0000256" key="4">
    <source>
        <dbReference type="ARBA" id="ARBA00023163"/>
    </source>
</evidence>
<evidence type="ECO:0000256" key="3">
    <source>
        <dbReference type="ARBA" id="ARBA00023125"/>
    </source>
</evidence>
<dbReference type="InterPro" id="IPR036390">
    <property type="entry name" value="WH_DNA-bd_sf"/>
</dbReference>
<dbReference type="GO" id="GO:0003700">
    <property type="term" value="F:DNA-binding transcription factor activity"/>
    <property type="evidence" value="ECO:0007669"/>
    <property type="project" value="InterPro"/>
</dbReference>
<dbReference type="PANTHER" id="PTHR30346:SF0">
    <property type="entry name" value="HCA OPERON TRANSCRIPTIONAL ACTIVATOR HCAR"/>
    <property type="match status" value="1"/>
</dbReference>
<dbReference type="Gene3D" id="3.40.190.10">
    <property type="entry name" value="Periplasmic binding protein-like II"/>
    <property type="match status" value="4"/>
</dbReference>
<dbReference type="InterPro" id="IPR005119">
    <property type="entry name" value="LysR_subst-bd"/>
</dbReference>
<evidence type="ECO:0000313" key="7">
    <source>
        <dbReference type="Proteomes" id="UP000319263"/>
    </source>
</evidence>
<dbReference type="CDD" id="cd08414">
    <property type="entry name" value="PBP2_LTTR_aromatics_like"/>
    <property type="match status" value="1"/>
</dbReference>
<keyword evidence="7" id="KW-1185">Reference proteome</keyword>
<accession>A0A516Q1N9</accession>
<proteinExistence type="inferred from homology"/>
<dbReference type="KEGG" id="mik:FOE78_16560"/>
<gene>
    <name evidence="6" type="ORF">FOE78_16560</name>
</gene>
<dbReference type="PROSITE" id="PS50931">
    <property type="entry name" value="HTH_LYSR"/>
    <property type="match status" value="1"/>
</dbReference>
<dbReference type="PANTHER" id="PTHR30346">
    <property type="entry name" value="TRANSCRIPTIONAL DUAL REGULATOR HCAR-RELATED"/>
    <property type="match status" value="1"/>
</dbReference>
<dbReference type="SUPFAM" id="SSF53850">
    <property type="entry name" value="Periplasmic binding protein-like II"/>
    <property type="match status" value="1"/>
</dbReference>
<dbReference type="Gene3D" id="1.10.10.10">
    <property type="entry name" value="Winged helix-like DNA-binding domain superfamily/Winged helix DNA-binding domain"/>
    <property type="match status" value="1"/>
</dbReference>
<dbReference type="Pfam" id="PF03466">
    <property type="entry name" value="LysR_substrate"/>
    <property type="match status" value="2"/>
</dbReference>
<dbReference type="Proteomes" id="UP000319263">
    <property type="component" value="Chromosome"/>
</dbReference>